<dbReference type="AlphaFoldDB" id="A0A2H0KHW2"/>
<dbReference type="Proteomes" id="UP000231371">
    <property type="component" value="Unassembled WGS sequence"/>
</dbReference>
<evidence type="ECO:0000313" key="2">
    <source>
        <dbReference type="EMBL" id="PIQ70163.1"/>
    </source>
</evidence>
<keyword evidence="1" id="KW-1133">Transmembrane helix</keyword>
<protein>
    <submittedName>
        <fullName evidence="2">Uncharacterized protein</fullName>
    </submittedName>
</protein>
<keyword evidence="1" id="KW-0812">Transmembrane</keyword>
<dbReference type="EMBL" id="PCVI01000030">
    <property type="protein sequence ID" value="PIQ70163.1"/>
    <property type="molecule type" value="Genomic_DNA"/>
</dbReference>
<feature type="transmembrane region" description="Helical" evidence="1">
    <location>
        <begin position="167"/>
        <end position="191"/>
    </location>
</feature>
<proteinExistence type="predicted"/>
<feature type="transmembrane region" description="Helical" evidence="1">
    <location>
        <begin position="15"/>
        <end position="37"/>
    </location>
</feature>
<feature type="transmembrane region" description="Helical" evidence="1">
    <location>
        <begin position="203"/>
        <end position="222"/>
    </location>
</feature>
<dbReference type="PANTHER" id="PTHR43424">
    <property type="entry name" value="LOCUS PUTATIVE PROTEIN 1-RELATED"/>
    <property type="match status" value="1"/>
</dbReference>
<organism evidence="2 3">
    <name type="scientific">Candidatus Shapirobacteria bacterium CG11_big_fil_rev_8_21_14_0_20_40_12</name>
    <dbReference type="NCBI Taxonomy" id="1974889"/>
    <lineage>
        <taxon>Bacteria</taxon>
        <taxon>Candidatus Shapironibacteriota</taxon>
    </lineage>
</organism>
<feature type="transmembrane region" description="Helical" evidence="1">
    <location>
        <begin position="228"/>
        <end position="249"/>
    </location>
</feature>
<dbReference type="PANTHER" id="PTHR43424:SF1">
    <property type="entry name" value="LOCUS PUTATIVE PROTEIN 1-RELATED"/>
    <property type="match status" value="1"/>
</dbReference>
<name>A0A2H0KHW2_9BACT</name>
<gene>
    <name evidence="2" type="ORF">COV89_01995</name>
</gene>
<evidence type="ECO:0000313" key="3">
    <source>
        <dbReference type="Proteomes" id="UP000231371"/>
    </source>
</evidence>
<reference evidence="2 3" key="1">
    <citation type="submission" date="2017-09" db="EMBL/GenBank/DDBJ databases">
        <title>Depth-based differentiation of microbial function through sediment-hosted aquifers and enrichment of novel symbionts in the deep terrestrial subsurface.</title>
        <authorList>
            <person name="Probst A.J."/>
            <person name="Ladd B."/>
            <person name="Jarett J.K."/>
            <person name="Geller-Mcgrath D.E."/>
            <person name="Sieber C.M."/>
            <person name="Emerson J.B."/>
            <person name="Anantharaman K."/>
            <person name="Thomas B.C."/>
            <person name="Malmstrom R."/>
            <person name="Stieglmeier M."/>
            <person name="Klingl A."/>
            <person name="Woyke T."/>
            <person name="Ryan C.M."/>
            <person name="Banfield J.F."/>
        </authorList>
    </citation>
    <scope>NUCLEOTIDE SEQUENCE [LARGE SCALE GENOMIC DNA]</scope>
    <source>
        <strain evidence="2">CG11_big_fil_rev_8_21_14_0_20_40_12</strain>
    </source>
</reference>
<accession>A0A2H0KHW2</accession>
<dbReference type="InterPro" id="IPR052556">
    <property type="entry name" value="PolySynth_Transporter"/>
</dbReference>
<evidence type="ECO:0000256" key="1">
    <source>
        <dbReference type="SAM" id="Phobius"/>
    </source>
</evidence>
<comment type="caution">
    <text evidence="2">The sequence shown here is derived from an EMBL/GenBank/DDBJ whole genome shotgun (WGS) entry which is preliminary data.</text>
</comment>
<feature type="non-terminal residue" evidence="2">
    <location>
        <position position="1"/>
    </location>
</feature>
<sequence length="255" mass="28974">TVFLGVFFIKIGADLGWVIISFLLSYLIVFCVFVSLLKKADLFFKPVWDKEFMFACLSRSWPFAFFLIIGVFYLRLSVVMVGLIEGPEASGIYGSSYKFIEALILVPQSIALALFPIISRLFLDDKLRLKRIYLKSLAFLLVLSFPIFLVFRFLPELIINFSYGERYLGAVVVYPVFSLAIILFFLNSLPGNIIQSSEKPQKFLPFSIANVLLTLILCLILIPRYSIVGAAWSVFGGELFGLIVNNLYVRKLLRN</sequence>
<feature type="transmembrane region" description="Helical" evidence="1">
    <location>
        <begin position="104"/>
        <end position="123"/>
    </location>
</feature>
<keyword evidence="1" id="KW-0472">Membrane</keyword>
<feature type="transmembrane region" description="Helical" evidence="1">
    <location>
        <begin position="132"/>
        <end position="155"/>
    </location>
</feature>
<feature type="transmembrane region" description="Helical" evidence="1">
    <location>
        <begin position="63"/>
        <end position="84"/>
    </location>
</feature>
<dbReference type="Pfam" id="PF13440">
    <property type="entry name" value="Polysacc_synt_3"/>
    <property type="match status" value="1"/>
</dbReference>